<dbReference type="RefSeq" id="WP_244784969.1">
    <property type="nucleotide sequence ID" value="NZ_CP091508.1"/>
</dbReference>
<dbReference type="InterPro" id="IPR000073">
    <property type="entry name" value="AB_hydrolase_1"/>
</dbReference>
<keyword evidence="3 6" id="KW-0378">Hydrolase</keyword>
<evidence type="ECO:0000313" key="6">
    <source>
        <dbReference type="EMBL" id="UOO81699.1"/>
    </source>
</evidence>
<feature type="signal peptide" evidence="4">
    <location>
        <begin position="1"/>
        <end position="28"/>
    </location>
</feature>
<comment type="similarity">
    <text evidence="1">Belongs to the peptidase S33 family.</text>
</comment>
<dbReference type="Gene3D" id="3.40.50.1820">
    <property type="entry name" value="alpha/beta hydrolase"/>
    <property type="match status" value="1"/>
</dbReference>
<protein>
    <submittedName>
        <fullName evidence="6">Alpha/beta hydrolase</fullName>
    </submittedName>
</protein>
<evidence type="ECO:0000256" key="4">
    <source>
        <dbReference type="SAM" id="SignalP"/>
    </source>
</evidence>
<gene>
    <name evidence="6" type="ORF">LVJ83_12365</name>
</gene>
<evidence type="ECO:0000256" key="2">
    <source>
        <dbReference type="ARBA" id="ARBA00022729"/>
    </source>
</evidence>
<evidence type="ECO:0000256" key="1">
    <source>
        <dbReference type="ARBA" id="ARBA00010088"/>
    </source>
</evidence>
<dbReference type="SUPFAM" id="SSF53474">
    <property type="entry name" value="alpha/beta-Hydrolases"/>
    <property type="match status" value="1"/>
</dbReference>
<reference evidence="6 7" key="1">
    <citation type="journal article" date="2022" name="Res Sq">
        <title>Evolution of multicellular longitudinally dividing oral cavity symbionts (Neisseriaceae).</title>
        <authorList>
            <person name="Nyongesa S."/>
            <person name="Weber P."/>
            <person name="Bernet E."/>
            <person name="Pullido F."/>
            <person name="Nieckarz M."/>
            <person name="Delaby M."/>
            <person name="Nieves C."/>
            <person name="Viehboeck T."/>
            <person name="Krause N."/>
            <person name="Rivera-Millot A."/>
            <person name="Nakamura A."/>
            <person name="Vischer N."/>
            <person name="VanNieuwenhze M."/>
            <person name="Brun Y."/>
            <person name="Cava F."/>
            <person name="Bulgheresi S."/>
            <person name="Veyrier F."/>
        </authorList>
    </citation>
    <scope>NUCLEOTIDE SEQUENCE [LARGE SCALE GENOMIC DNA]</scope>
    <source>
        <strain evidence="6 7">CCUG 63373m</strain>
    </source>
</reference>
<proteinExistence type="inferred from homology"/>
<accession>A0ABY4DUM2</accession>
<evidence type="ECO:0000256" key="3">
    <source>
        <dbReference type="ARBA" id="ARBA00022801"/>
    </source>
</evidence>
<keyword evidence="2 4" id="KW-0732">Signal</keyword>
<dbReference type="PANTHER" id="PTHR43248:SF29">
    <property type="entry name" value="TRIPEPTIDYL AMINOPEPTIDASE"/>
    <property type="match status" value="1"/>
</dbReference>
<sequence length="485" mass="52693">MHIKNKIKRSYCALSAVLLAVLPVSAYAEPAVPSWQSCHRAEFKSWFTADNPAEPSLQCAWLGVPLSYQADDAAAPAREVKLALTRLPAKAAKGSIVFIAGGPGESGINPNVAASAATRHLLREYDLIGYAPRGVAPSVPAIACPLPEGAPADDGKAFVDACVKGTGADTLKYLSTREAVEDVESIRRALAVSKLNLIGYSYGTKVAALYAERYPAHLRAAVLDGVVDLAEDFTAQRMAQEQGYQQTFERFAEWCAENRRHCPLAAAPDQAVSRLHTLLARLDQAPLRDQKGETIDADALIGLMGDNMLWQEDWPDLAQALIGLQQGRSGGYNRLKYRAEPAGDEDALTVINCADAALQLPRQQELQRLRQIDAASRFDNYRVKSDEALLEPCSYWPHPGTDTAHTPQPDSKLPKLLFVAQTHDGTTPYRNAEKMAKAFNSHLLTRNGNGHTLALQGLSACVDKQVAAYLRHPAAFKQTQLCGSE</sequence>
<organism evidence="6 7">
    <name type="scientific">Uruburuella testudinis</name>
    <dbReference type="NCBI Taxonomy" id="1282863"/>
    <lineage>
        <taxon>Bacteria</taxon>
        <taxon>Pseudomonadati</taxon>
        <taxon>Pseudomonadota</taxon>
        <taxon>Betaproteobacteria</taxon>
        <taxon>Neisseriales</taxon>
        <taxon>Neisseriaceae</taxon>
        <taxon>Uruburuella</taxon>
    </lineage>
</organism>
<dbReference type="PANTHER" id="PTHR43248">
    <property type="entry name" value="2-SUCCINYL-6-HYDROXY-2,4-CYCLOHEXADIENE-1-CARBOXYLATE SYNTHASE"/>
    <property type="match status" value="1"/>
</dbReference>
<feature type="domain" description="AB hydrolase-1" evidence="5">
    <location>
        <begin position="96"/>
        <end position="455"/>
    </location>
</feature>
<dbReference type="Proteomes" id="UP000829817">
    <property type="component" value="Chromosome"/>
</dbReference>
<dbReference type="Pfam" id="PF00561">
    <property type="entry name" value="Abhydrolase_1"/>
    <property type="match status" value="1"/>
</dbReference>
<dbReference type="InterPro" id="IPR051601">
    <property type="entry name" value="Serine_prot/Carboxylest_S33"/>
</dbReference>
<dbReference type="GO" id="GO:0016787">
    <property type="term" value="F:hydrolase activity"/>
    <property type="evidence" value="ECO:0007669"/>
    <property type="project" value="UniProtKB-KW"/>
</dbReference>
<name>A0ABY4DUM2_9NEIS</name>
<evidence type="ECO:0000259" key="5">
    <source>
        <dbReference type="Pfam" id="PF00561"/>
    </source>
</evidence>
<keyword evidence="7" id="KW-1185">Reference proteome</keyword>
<feature type="chain" id="PRO_5047390046" evidence="4">
    <location>
        <begin position="29"/>
        <end position="485"/>
    </location>
</feature>
<dbReference type="EMBL" id="CP091508">
    <property type="protein sequence ID" value="UOO81699.1"/>
    <property type="molecule type" value="Genomic_DNA"/>
</dbReference>
<dbReference type="InterPro" id="IPR029058">
    <property type="entry name" value="AB_hydrolase_fold"/>
</dbReference>
<evidence type="ECO:0000313" key="7">
    <source>
        <dbReference type="Proteomes" id="UP000829817"/>
    </source>
</evidence>